<evidence type="ECO:0000313" key="2">
    <source>
        <dbReference type="Ensembl" id="ENSOSIP00000017007.1"/>
    </source>
</evidence>
<sequence length="102" mass="11716">FQSFDVRPPTSIEGSDTSVYNLNNLIQQLFVSSFSDLEQDGFSKNPFFHGIIAEVPEQLRTKDGESRNPSQPEKKALQKLMQDVSMTCRKRSWSSEELYQQP</sequence>
<organism evidence="2 3">
    <name type="scientific">Oryzias sinensis</name>
    <name type="common">Chinese medaka</name>
    <dbReference type="NCBI Taxonomy" id="183150"/>
    <lineage>
        <taxon>Eukaryota</taxon>
        <taxon>Metazoa</taxon>
        <taxon>Chordata</taxon>
        <taxon>Craniata</taxon>
        <taxon>Vertebrata</taxon>
        <taxon>Euteleostomi</taxon>
        <taxon>Actinopterygii</taxon>
        <taxon>Neopterygii</taxon>
        <taxon>Teleostei</taxon>
        <taxon>Neoteleostei</taxon>
        <taxon>Acanthomorphata</taxon>
        <taxon>Ovalentaria</taxon>
        <taxon>Atherinomorphae</taxon>
        <taxon>Beloniformes</taxon>
        <taxon>Adrianichthyidae</taxon>
        <taxon>Oryziinae</taxon>
        <taxon>Oryzias</taxon>
    </lineage>
</organism>
<dbReference type="Ensembl" id="ENSOSIT00000017976.1">
    <property type="protein sequence ID" value="ENSOSIP00000017007.1"/>
    <property type="gene ID" value="ENSOSIG00000009316.1"/>
</dbReference>
<name>A0A8C7XQF1_9TELE</name>
<feature type="region of interest" description="Disordered" evidence="1">
    <location>
        <begin position="58"/>
        <end position="81"/>
    </location>
</feature>
<accession>A0A8C7XQF1</accession>
<feature type="compositionally biased region" description="Basic and acidic residues" evidence="1">
    <location>
        <begin position="58"/>
        <end position="76"/>
    </location>
</feature>
<dbReference type="GeneTree" id="ENSGT01040000244661"/>
<dbReference type="AlphaFoldDB" id="A0A8C7XQF1"/>
<dbReference type="Proteomes" id="UP000694383">
    <property type="component" value="Unplaced"/>
</dbReference>
<reference evidence="2" key="1">
    <citation type="submission" date="2025-08" db="UniProtKB">
        <authorList>
            <consortium name="Ensembl"/>
        </authorList>
    </citation>
    <scope>IDENTIFICATION</scope>
</reference>
<evidence type="ECO:0000313" key="3">
    <source>
        <dbReference type="Proteomes" id="UP000694383"/>
    </source>
</evidence>
<proteinExistence type="predicted"/>
<reference evidence="2" key="2">
    <citation type="submission" date="2025-09" db="UniProtKB">
        <authorList>
            <consortium name="Ensembl"/>
        </authorList>
    </citation>
    <scope>IDENTIFICATION</scope>
</reference>
<protein>
    <submittedName>
        <fullName evidence="2">Uncharacterized protein</fullName>
    </submittedName>
</protein>
<evidence type="ECO:0000256" key="1">
    <source>
        <dbReference type="SAM" id="MobiDB-lite"/>
    </source>
</evidence>
<keyword evidence="3" id="KW-1185">Reference proteome</keyword>